<accession>A0A5B7E6W7</accession>
<dbReference type="InterPro" id="IPR036691">
    <property type="entry name" value="Endo/exonu/phosph_ase_sf"/>
</dbReference>
<sequence>MPPQVFPNATWLEGRTSKLAPREHTQVCRTATEVDSQVPPGKNPTHQSRARLCQPHCNDIPMIAGPAPLAAGSRTMASSDPLHGVPVTLSEETRVVWSPPSLRVASSHRPTRGICTCATSTHLLPTTQMENRHDRKTTHQHQPAGSPRLKVLLWNVQGLQPKRHQVLQAVFEEDLDGVLLQETLMSAAFKEWLVGLHSPLSPCHRGHLQLCGGGEEHHPSQQSRCPTSLQR</sequence>
<evidence type="ECO:0008006" key="3">
    <source>
        <dbReference type="Google" id="ProtNLM"/>
    </source>
</evidence>
<keyword evidence="2" id="KW-1185">Reference proteome</keyword>
<gene>
    <name evidence="1" type="ORF">E2C01_022294</name>
</gene>
<evidence type="ECO:0000313" key="1">
    <source>
        <dbReference type="EMBL" id="MPC29077.1"/>
    </source>
</evidence>
<reference evidence="1 2" key="1">
    <citation type="submission" date="2019-05" db="EMBL/GenBank/DDBJ databases">
        <title>Another draft genome of Portunus trituberculatus and its Hox gene families provides insights of decapod evolution.</title>
        <authorList>
            <person name="Jeong J.-H."/>
            <person name="Song I."/>
            <person name="Kim S."/>
            <person name="Choi T."/>
            <person name="Kim D."/>
            <person name="Ryu S."/>
            <person name="Kim W."/>
        </authorList>
    </citation>
    <scope>NUCLEOTIDE SEQUENCE [LARGE SCALE GENOMIC DNA]</scope>
    <source>
        <tissue evidence="1">Muscle</tissue>
    </source>
</reference>
<dbReference type="Proteomes" id="UP000324222">
    <property type="component" value="Unassembled WGS sequence"/>
</dbReference>
<dbReference type="SUPFAM" id="SSF56219">
    <property type="entry name" value="DNase I-like"/>
    <property type="match status" value="1"/>
</dbReference>
<organism evidence="1 2">
    <name type="scientific">Portunus trituberculatus</name>
    <name type="common">Swimming crab</name>
    <name type="synonym">Neptunus trituberculatus</name>
    <dbReference type="NCBI Taxonomy" id="210409"/>
    <lineage>
        <taxon>Eukaryota</taxon>
        <taxon>Metazoa</taxon>
        <taxon>Ecdysozoa</taxon>
        <taxon>Arthropoda</taxon>
        <taxon>Crustacea</taxon>
        <taxon>Multicrustacea</taxon>
        <taxon>Malacostraca</taxon>
        <taxon>Eumalacostraca</taxon>
        <taxon>Eucarida</taxon>
        <taxon>Decapoda</taxon>
        <taxon>Pleocyemata</taxon>
        <taxon>Brachyura</taxon>
        <taxon>Eubrachyura</taxon>
        <taxon>Portunoidea</taxon>
        <taxon>Portunidae</taxon>
        <taxon>Portuninae</taxon>
        <taxon>Portunus</taxon>
    </lineage>
</organism>
<comment type="caution">
    <text evidence="1">The sequence shown here is derived from an EMBL/GenBank/DDBJ whole genome shotgun (WGS) entry which is preliminary data.</text>
</comment>
<proteinExistence type="predicted"/>
<protein>
    <recommendedName>
        <fullName evidence="3">Endonuclease/exonuclease/phosphatase domain-containing protein</fullName>
    </recommendedName>
</protein>
<dbReference type="AlphaFoldDB" id="A0A5B7E6W7"/>
<dbReference type="EMBL" id="VSRR010002012">
    <property type="protein sequence ID" value="MPC29077.1"/>
    <property type="molecule type" value="Genomic_DNA"/>
</dbReference>
<name>A0A5B7E6W7_PORTR</name>
<evidence type="ECO:0000313" key="2">
    <source>
        <dbReference type="Proteomes" id="UP000324222"/>
    </source>
</evidence>